<reference evidence="2" key="1">
    <citation type="journal article" date="2014" name="Int. J. Syst. Evol. Microbiol.">
        <title>Complete genome sequence of Corynebacterium casei LMG S-19264T (=DSM 44701T), isolated from a smear-ripened cheese.</title>
        <authorList>
            <consortium name="US DOE Joint Genome Institute (JGI-PGF)"/>
            <person name="Walter F."/>
            <person name="Albersmeier A."/>
            <person name="Kalinowski J."/>
            <person name="Ruckert C."/>
        </authorList>
    </citation>
    <scope>NUCLEOTIDE SEQUENCE</scope>
    <source>
        <strain evidence="2">KCTC 23732</strain>
    </source>
</reference>
<dbReference type="Proteomes" id="UP000608345">
    <property type="component" value="Unassembled WGS sequence"/>
</dbReference>
<comment type="caution">
    <text evidence="2">The sequence shown here is derived from an EMBL/GenBank/DDBJ whole genome shotgun (WGS) entry which is preliminary data.</text>
</comment>
<feature type="signal peptide" evidence="1">
    <location>
        <begin position="1"/>
        <end position="25"/>
    </location>
</feature>
<gene>
    <name evidence="2" type="ORF">GCM10011450_17860</name>
</gene>
<keyword evidence="1" id="KW-0732">Signal</keyword>
<sequence>MNQLKALKKIAVICIGLMASSSAFSMEMTGCVLENNKILSLTNLDSVPTYSYGTTKKNELTLSDDVSGIRVYKNHIGFSGGAILYIRFQNGDYSYVAFNGRGKGWDFSGLIVYKGKKMIMSKSCESDYLEFDLDRVNALNDPANFVSAPDSAFYK</sequence>
<dbReference type="RefSeq" id="WP_189385138.1">
    <property type="nucleotide sequence ID" value="NZ_BAABFY010000027.1"/>
</dbReference>
<keyword evidence="3" id="KW-1185">Reference proteome</keyword>
<dbReference type="EMBL" id="BMYS01000011">
    <property type="protein sequence ID" value="GGW88245.1"/>
    <property type="molecule type" value="Genomic_DNA"/>
</dbReference>
<protein>
    <submittedName>
        <fullName evidence="2">Uncharacterized protein</fullName>
    </submittedName>
</protein>
<proteinExistence type="predicted"/>
<evidence type="ECO:0000313" key="2">
    <source>
        <dbReference type="EMBL" id="GGW88245.1"/>
    </source>
</evidence>
<evidence type="ECO:0000256" key="1">
    <source>
        <dbReference type="SAM" id="SignalP"/>
    </source>
</evidence>
<organism evidence="2 3">
    <name type="scientific">Advenella faeciporci</name>
    <dbReference type="NCBI Taxonomy" id="797535"/>
    <lineage>
        <taxon>Bacteria</taxon>
        <taxon>Pseudomonadati</taxon>
        <taxon>Pseudomonadota</taxon>
        <taxon>Betaproteobacteria</taxon>
        <taxon>Burkholderiales</taxon>
        <taxon>Alcaligenaceae</taxon>
    </lineage>
</organism>
<feature type="chain" id="PRO_5037687503" evidence="1">
    <location>
        <begin position="26"/>
        <end position="155"/>
    </location>
</feature>
<dbReference type="AlphaFoldDB" id="A0A918N030"/>
<accession>A0A918N030</accession>
<evidence type="ECO:0000313" key="3">
    <source>
        <dbReference type="Proteomes" id="UP000608345"/>
    </source>
</evidence>
<name>A0A918N030_9BURK</name>
<reference evidence="2" key="2">
    <citation type="submission" date="2020-09" db="EMBL/GenBank/DDBJ databases">
        <authorList>
            <person name="Sun Q."/>
            <person name="Kim S."/>
        </authorList>
    </citation>
    <scope>NUCLEOTIDE SEQUENCE</scope>
    <source>
        <strain evidence="2">KCTC 23732</strain>
    </source>
</reference>